<gene>
    <name evidence="2" type="ORF">CAEBREN_15925</name>
</gene>
<organism evidence="3">
    <name type="scientific">Caenorhabditis brenneri</name>
    <name type="common">Nematode worm</name>
    <dbReference type="NCBI Taxonomy" id="135651"/>
    <lineage>
        <taxon>Eukaryota</taxon>
        <taxon>Metazoa</taxon>
        <taxon>Ecdysozoa</taxon>
        <taxon>Nematoda</taxon>
        <taxon>Chromadorea</taxon>
        <taxon>Rhabditida</taxon>
        <taxon>Rhabditina</taxon>
        <taxon>Rhabditomorpha</taxon>
        <taxon>Rhabditoidea</taxon>
        <taxon>Rhabditidae</taxon>
        <taxon>Peloderinae</taxon>
        <taxon>Caenorhabditis</taxon>
    </lineage>
</organism>
<dbReference type="AlphaFoldDB" id="G0MBV4"/>
<dbReference type="InParanoid" id="G0MBV4"/>
<dbReference type="HOGENOM" id="CLU_063304_0_0_1"/>
<proteinExistence type="predicted"/>
<feature type="transmembrane region" description="Helical" evidence="1">
    <location>
        <begin position="86"/>
        <end position="107"/>
    </location>
</feature>
<keyword evidence="1" id="KW-1133">Transmembrane helix</keyword>
<sequence length="201" mass="23604">MSKNILPSTPDTLPIYIAEKLEALGRDTKEADLNEIRVLLFMNQEERVVTDEELQEWKKSEKKILEKQDDYKKSTENIEKKAKYDLPLGMIITMLIKLCLKISQYILGVEYTGGSPRLASWWPIDFIVVAVYLFHFHGSDLRLKFLTVQPVQHEVFENEDDDWEDSMTSTELQSRQKAVLNRWRQLKKEREENLDSGSWGH</sequence>
<reference evidence="3" key="1">
    <citation type="submission" date="2011-07" db="EMBL/GenBank/DDBJ databases">
        <authorList>
            <consortium name="Caenorhabditis brenneri Sequencing and Analysis Consortium"/>
            <person name="Wilson R.K."/>
        </authorList>
    </citation>
    <scope>NUCLEOTIDE SEQUENCE [LARGE SCALE GENOMIC DNA]</scope>
    <source>
        <strain evidence="3">PB2801</strain>
    </source>
</reference>
<keyword evidence="3" id="KW-1185">Reference proteome</keyword>
<name>G0MBV4_CAEBE</name>
<evidence type="ECO:0000313" key="2">
    <source>
        <dbReference type="EMBL" id="EGT45556.1"/>
    </source>
</evidence>
<evidence type="ECO:0000256" key="1">
    <source>
        <dbReference type="SAM" id="Phobius"/>
    </source>
</evidence>
<dbReference type="EMBL" id="GL379789">
    <property type="protein sequence ID" value="EGT45556.1"/>
    <property type="molecule type" value="Genomic_DNA"/>
</dbReference>
<feature type="transmembrane region" description="Helical" evidence="1">
    <location>
        <begin position="119"/>
        <end position="136"/>
    </location>
</feature>
<keyword evidence="1" id="KW-0472">Membrane</keyword>
<protein>
    <submittedName>
        <fullName evidence="2">Uncharacterized protein</fullName>
    </submittedName>
</protein>
<keyword evidence="1" id="KW-0812">Transmembrane</keyword>
<evidence type="ECO:0000313" key="3">
    <source>
        <dbReference type="Proteomes" id="UP000008068"/>
    </source>
</evidence>
<dbReference type="Proteomes" id="UP000008068">
    <property type="component" value="Unassembled WGS sequence"/>
</dbReference>
<accession>G0MBV4</accession>